<dbReference type="AlphaFoldDB" id="G2YWG3"/>
<protein>
    <submittedName>
        <fullName evidence="1">Uncharacterized protein</fullName>
    </submittedName>
</protein>
<dbReference type="Proteomes" id="UP000008177">
    <property type="component" value="Unplaced contigs"/>
</dbReference>
<accession>G2YWG3</accession>
<sequence length="56" mass="6005">MNILQINAVVSSAEITDSQTIEESAISSLEEFSQAAARVTRIGIPFLLLIISVVSK</sequence>
<dbReference type="HOGENOM" id="CLU_3013988_0_0_1"/>
<evidence type="ECO:0000313" key="1">
    <source>
        <dbReference type="EMBL" id="CCD55961.1"/>
    </source>
</evidence>
<organism evidence="1 2">
    <name type="scientific">Botryotinia fuckeliana (strain T4)</name>
    <name type="common">Noble rot fungus</name>
    <name type="synonym">Botrytis cinerea</name>
    <dbReference type="NCBI Taxonomy" id="999810"/>
    <lineage>
        <taxon>Eukaryota</taxon>
        <taxon>Fungi</taxon>
        <taxon>Dikarya</taxon>
        <taxon>Ascomycota</taxon>
        <taxon>Pezizomycotina</taxon>
        <taxon>Leotiomycetes</taxon>
        <taxon>Helotiales</taxon>
        <taxon>Sclerotiniaceae</taxon>
        <taxon>Botrytis</taxon>
    </lineage>
</organism>
<proteinExistence type="predicted"/>
<dbReference type="EMBL" id="FQ790358">
    <property type="protein sequence ID" value="CCD55961.1"/>
    <property type="molecule type" value="Genomic_DNA"/>
</dbReference>
<reference evidence="2" key="1">
    <citation type="journal article" date="2011" name="PLoS Genet.">
        <title>Genomic analysis of the necrotrophic fungal pathogens Sclerotinia sclerotiorum and Botrytis cinerea.</title>
        <authorList>
            <person name="Amselem J."/>
            <person name="Cuomo C.A."/>
            <person name="van Kan J.A."/>
            <person name="Viaud M."/>
            <person name="Benito E.P."/>
            <person name="Couloux A."/>
            <person name="Coutinho P.M."/>
            <person name="de Vries R.P."/>
            <person name="Dyer P.S."/>
            <person name="Fillinger S."/>
            <person name="Fournier E."/>
            <person name="Gout L."/>
            <person name="Hahn M."/>
            <person name="Kohn L."/>
            <person name="Lapalu N."/>
            <person name="Plummer K.M."/>
            <person name="Pradier J.M."/>
            <person name="Quevillon E."/>
            <person name="Sharon A."/>
            <person name="Simon A."/>
            <person name="ten Have A."/>
            <person name="Tudzynski B."/>
            <person name="Tudzynski P."/>
            <person name="Wincker P."/>
            <person name="Andrew M."/>
            <person name="Anthouard V."/>
            <person name="Beever R.E."/>
            <person name="Beffa R."/>
            <person name="Benoit I."/>
            <person name="Bouzid O."/>
            <person name="Brault B."/>
            <person name="Chen Z."/>
            <person name="Choquer M."/>
            <person name="Collemare J."/>
            <person name="Cotton P."/>
            <person name="Danchin E.G."/>
            <person name="Da Silva C."/>
            <person name="Gautier A."/>
            <person name="Giraud C."/>
            <person name="Giraud T."/>
            <person name="Gonzalez C."/>
            <person name="Grossetete S."/>
            <person name="Guldener U."/>
            <person name="Henrissat B."/>
            <person name="Howlett B.J."/>
            <person name="Kodira C."/>
            <person name="Kretschmer M."/>
            <person name="Lappartient A."/>
            <person name="Leroch M."/>
            <person name="Levis C."/>
            <person name="Mauceli E."/>
            <person name="Neuveglise C."/>
            <person name="Oeser B."/>
            <person name="Pearson M."/>
            <person name="Poulain J."/>
            <person name="Poussereau N."/>
            <person name="Quesneville H."/>
            <person name="Rascle C."/>
            <person name="Schumacher J."/>
            <person name="Segurens B."/>
            <person name="Sexton A."/>
            <person name="Silva E."/>
            <person name="Sirven C."/>
            <person name="Soanes D.M."/>
            <person name="Talbot N.J."/>
            <person name="Templeton M."/>
            <person name="Yandava C."/>
            <person name="Yarden O."/>
            <person name="Zeng Q."/>
            <person name="Rollins J.A."/>
            <person name="Lebrun M.H."/>
            <person name="Dickman M."/>
        </authorList>
    </citation>
    <scope>NUCLEOTIDE SEQUENCE [LARGE SCALE GENOMIC DNA]</scope>
    <source>
        <strain evidence="2">T4</strain>
    </source>
</reference>
<name>G2YWG3_BOTF4</name>
<dbReference type="InParanoid" id="G2YWG3"/>
<evidence type="ECO:0000313" key="2">
    <source>
        <dbReference type="Proteomes" id="UP000008177"/>
    </source>
</evidence>
<gene>
    <name evidence="1" type="ORF">BofuT4_uP150930.1</name>
</gene>